<proteinExistence type="predicted"/>
<organism evidence="3 4">
    <name type="scientific">Elaeophora elaphi</name>
    <dbReference type="NCBI Taxonomy" id="1147741"/>
    <lineage>
        <taxon>Eukaryota</taxon>
        <taxon>Metazoa</taxon>
        <taxon>Ecdysozoa</taxon>
        <taxon>Nematoda</taxon>
        <taxon>Chromadorea</taxon>
        <taxon>Rhabditida</taxon>
        <taxon>Spirurina</taxon>
        <taxon>Spiruromorpha</taxon>
        <taxon>Filarioidea</taxon>
        <taxon>Onchocercidae</taxon>
        <taxon>Elaeophora</taxon>
    </lineage>
</organism>
<dbReference type="AlphaFoldDB" id="A0A0R3RG90"/>
<feature type="compositionally biased region" description="Basic and acidic residues" evidence="1">
    <location>
        <begin position="189"/>
        <end position="199"/>
    </location>
</feature>
<reference evidence="4" key="1">
    <citation type="submission" date="2017-02" db="UniProtKB">
        <authorList>
            <consortium name="WormBaseParasite"/>
        </authorList>
    </citation>
    <scope>IDENTIFICATION</scope>
</reference>
<feature type="domain" description="PEHE" evidence="2">
    <location>
        <begin position="115"/>
        <end position="206"/>
    </location>
</feature>
<accession>A0A0R3RG90</accession>
<dbReference type="GO" id="GO:1902562">
    <property type="term" value="C:H4 histone acetyltransferase complex"/>
    <property type="evidence" value="ECO:0007669"/>
    <property type="project" value="UniProtKB-ARBA"/>
</dbReference>
<sequence>MGKPLRIAISLNTLRNNADRAITRAAAIRINDEYDEFDHAQAYIARRTLARVPLLVEDNAYRVILQQVSRTSTSLETPYKSNQMNGRRSLTQKCLKEKECSEVVRKPSQTGENSRVECPGFRKVPDLEPLRATPRHNAEVCTDEAYLKRHEKYEKQEKLIKRRDRMRQREEQYRLRLMKVEKPNTSPEPKIESIEVVEKKPRRRKH</sequence>
<dbReference type="PROSITE" id="PS52052">
    <property type="entry name" value="PEHE"/>
    <property type="match status" value="1"/>
</dbReference>
<dbReference type="InterPro" id="IPR029332">
    <property type="entry name" value="PEHE_dom"/>
</dbReference>
<evidence type="ECO:0000313" key="4">
    <source>
        <dbReference type="WBParaSite" id="EEL_0000041601-mRNA-1"/>
    </source>
</evidence>
<evidence type="ECO:0000259" key="2">
    <source>
        <dbReference type="PROSITE" id="PS52052"/>
    </source>
</evidence>
<dbReference type="Gene3D" id="6.10.250.3170">
    <property type="match status" value="1"/>
</dbReference>
<evidence type="ECO:0000256" key="1">
    <source>
        <dbReference type="SAM" id="MobiDB-lite"/>
    </source>
</evidence>
<protein>
    <submittedName>
        <fullName evidence="4">PEHE domain-containing protein</fullName>
    </submittedName>
</protein>
<evidence type="ECO:0000313" key="3">
    <source>
        <dbReference type="Proteomes" id="UP000050640"/>
    </source>
</evidence>
<feature type="region of interest" description="Disordered" evidence="1">
    <location>
        <begin position="179"/>
        <end position="206"/>
    </location>
</feature>
<keyword evidence="3" id="KW-1185">Reference proteome</keyword>
<dbReference type="Proteomes" id="UP000050640">
    <property type="component" value="Unplaced"/>
</dbReference>
<dbReference type="STRING" id="1147741.A0A0R3RG90"/>
<dbReference type="WBParaSite" id="EEL_0000041601-mRNA-1">
    <property type="protein sequence ID" value="EEL_0000041601-mRNA-1"/>
    <property type="gene ID" value="EEL_0000041601"/>
</dbReference>
<name>A0A0R3RG90_9BILA</name>